<dbReference type="AlphaFoldDB" id="A0AAU7AXR1"/>
<organism evidence="1">
    <name type="scientific">Paraconexibacter sp. AEG42_29</name>
    <dbReference type="NCBI Taxonomy" id="2997339"/>
    <lineage>
        <taxon>Bacteria</taxon>
        <taxon>Bacillati</taxon>
        <taxon>Actinomycetota</taxon>
        <taxon>Thermoleophilia</taxon>
        <taxon>Solirubrobacterales</taxon>
        <taxon>Paraconexibacteraceae</taxon>
        <taxon>Paraconexibacter</taxon>
    </lineage>
</organism>
<protein>
    <recommendedName>
        <fullName evidence="2">CpXC domain-containing protein</fullName>
    </recommendedName>
</protein>
<dbReference type="EMBL" id="CP114014">
    <property type="protein sequence ID" value="XAY06417.1"/>
    <property type="molecule type" value="Genomic_DNA"/>
</dbReference>
<name>A0AAU7AXR1_9ACTN</name>
<gene>
    <name evidence="1" type="ORF">DSM112329_03287</name>
</gene>
<evidence type="ECO:0008006" key="2">
    <source>
        <dbReference type="Google" id="ProtNLM"/>
    </source>
</evidence>
<evidence type="ECO:0000313" key="1">
    <source>
        <dbReference type="EMBL" id="XAY06417.1"/>
    </source>
</evidence>
<accession>A0AAU7AXR1</accession>
<reference evidence="1" key="1">
    <citation type="submission" date="2022-12" db="EMBL/GenBank/DDBJ databases">
        <title>Paraconexibacter alkalitolerans sp. nov. and Baekduia alba sp. nov., isolated from soil and emended description of the genera Paraconexibacter (Chun et al., 2020) and Baekduia (An et al., 2020).</title>
        <authorList>
            <person name="Vieira S."/>
            <person name="Huber K.J."/>
            <person name="Geppert A."/>
            <person name="Wolf J."/>
            <person name="Neumann-Schaal M."/>
            <person name="Muesken M."/>
            <person name="Overmann J."/>
        </authorList>
    </citation>
    <scope>NUCLEOTIDE SEQUENCE</scope>
    <source>
        <strain evidence="1">AEG42_29</strain>
    </source>
</reference>
<proteinExistence type="predicted"/>
<dbReference type="RefSeq" id="WP_354697651.1">
    <property type="nucleotide sequence ID" value="NZ_CP114014.1"/>
</dbReference>
<dbReference type="KEGG" id="parq:DSM112329_03287"/>
<sequence>MFEHMGQHETATLPIIGDAPLHQCRCCSSSLVQLVEYQDAGEGHWHLTLHCPECETFSAGTATDEVCAAFDLELEQGTEELFVSLLQLQRDQMMDDVEQFVAALAADLVLPEDF</sequence>